<dbReference type="Gramene" id="rna-gnl|WGS:JABURB|Cocit.L3887.1">
    <property type="protein sequence ID" value="cds-KAF7851462.1"/>
    <property type="gene ID" value="gene-BT93_L3887"/>
</dbReference>
<comment type="caution">
    <text evidence="1">The sequence shown here is derived from an EMBL/GenBank/DDBJ whole genome shotgun (WGS) entry which is preliminary data.</text>
</comment>
<reference evidence="1" key="1">
    <citation type="submission" date="2020-05" db="EMBL/GenBank/DDBJ databases">
        <title>WGS assembly of Corymbia citriodora subspecies variegata.</title>
        <authorList>
            <person name="Barry K."/>
            <person name="Hundley H."/>
            <person name="Shu S."/>
            <person name="Jenkins J."/>
            <person name="Grimwood J."/>
            <person name="Baten A."/>
        </authorList>
    </citation>
    <scope>NUCLEOTIDE SEQUENCE</scope>
    <source>
        <strain evidence="1">CV2-018</strain>
    </source>
</reference>
<proteinExistence type="predicted"/>
<evidence type="ECO:0000313" key="2">
    <source>
        <dbReference type="Proteomes" id="UP000806378"/>
    </source>
</evidence>
<protein>
    <recommendedName>
        <fullName evidence="3">Protein EFFECTOR OF TRANSCRIPTION 2-like</fullName>
    </recommendedName>
</protein>
<accession>A0A8T0CXN7</accession>
<dbReference type="InterPro" id="IPR038909">
    <property type="entry name" value="Effector_transcript"/>
</dbReference>
<keyword evidence="2" id="KW-1185">Reference proteome</keyword>
<dbReference type="EMBL" id="MU089541">
    <property type="protein sequence ID" value="KAF7851462.1"/>
    <property type="molecule type" value="Genomic_DNA"/>
</dbReference>
<dbReference type="OrthoDB" id="1922121at2759"/>
<dbReference type="PANTHER" id="PTHR35133">
    <property type="entry name" value="PROTEIN EFFECTOR OF TRANSCRIPTION 2-RELATED"/>
    <property type="match status" value="1"/>
</dbReference>
<evidence type="ECO:0008006" key="3">
    <source>
        <dbReference type="Google" id="ProtNLM"/>
    </source>
</evidence>
<dbReference type="Proteomes" id="UP000806378">
    <property type="component" value="Unassembled WGS sequence"/>
</dbReference>
<sequence length="455" mass="50269">MGSGDSDVAVARLRREDYERTKHDSAFSAWKVLVGPTDWEDYSLKKEGAIRYRVHNLPKSPGPGIYELGVAASRAKSGREIAKLDPQFIVPVYLGQADCVRNRLQQYGRSGAHLGKCSSAAWEIDCKTSSLGKQLGLFEEVLSRGYTIVFRWASLNNKGDAERTELSLLNTFDYAWNKGSNGSRRPCDIFQKLDEITSGTYRISSIGRKLLPFHPRQVGIRINGKLLSEKKDPFPQTGGESSNFLNGIFKFSKSRPRLVISESHASHATISGTSSTNESFSPICGVVLEDGFPCTKPPVQGRKRCVTLRDHTAELWPRLVISESHANGTVISGTSLSTESSPICGVILEGGFTCTKPPVQGRKRCGEHKGMRIQASNSASNGIHNKLSMTSWDHMAEKHGLGNVVEFFPQQVNVKNDYSTVCGVDFGDGTFCSRTPARGRVRCDYHKGMRVNWMR</sequence>
<dbReference type="PANTHER" id="PTHR35133:SF1">
    <property type="entry name" value="PROTEIN EFFECTOR OF TRANSCRIPTION 2-RELATED"/>
    <property type="match status" value="1"/>
</dbReference>
<gene>
    <name evidence="1" type="ORF">BT93_L3887</name>
</gene>
<evidence type="ECO:0000313" key="1">
    <source>
        <dbReference type="EMBL" id="KAF7851462.1"/>
    </source>
</evidence>
<dbReference type="Pfam" id="PF19239">
    <property type="entry name" value="GIY_YIG_domain"/>
    <property type="match status" value="1"/>
</dbReference>
<dbReference type="GO" id="GO:0003677">
    <property type="term" value="F:DNA binding"/>
    <property type="evidence" value="ECO:0007669"/>
    <property type="project" value="InterPro"/>
</dbReference>
<name>A0A8T0CXN7_CORYI</name>
<dbReference type="GO" id="GO:0006355">
    <property type="term" value="P:regulation of DNA-templated transcription"/>
    <property type="evidence" value="ECO:0007669"/>
    <property type="project" value="InterPro"/>
</dbReference>
<organism evidence="1 2">
    <name type="scientific">Corymbia citriodora subsp. variegata</name>
    <dbReference type="NCBI Taxonomy" id="360336"/>
    <lineage>
        <taxon>Eukaryota</taxon>
        <taxon>Viridiplantae</taxon>
        <taxon>Streptophyta</taxon>
        <taxon>Embryophyta</taxon>
        <taxon>Tracheophyta</taxon>
        <taxon>Spermatophyta</taxon>
        <taxon>Magnoliopsida</taxon>
        <taxon>eudicotyledons</taxon>
        <taxon>Gunneridae</taxon>
        <taxon>Pentapetalae</taxon>
        <taxon>rosids</taxon>
        <taxon>malvids</taxon>
        <taxon>Myrtales</taxon>
        <taxon>Myrtaceae</taxon>
        <taxon>Myrtoideae</taxon>
        <taxon>Eucalypteae</taxon>
        <taxon>Corymbia</taxon>
    </lineage>
</organism>
<dbReference type="AlphaFoldDB" id="A0A8T0CXN7"/>